<keyword evidence="3" id="KW-1185">Reference proteome</keyword>
<accession>A0AAN7P8B8</accession>
<name>A0AAN7P8B8_9COLE</name>
<proteinExistence type="predicted"/>
<keyword evidence="1" id="KW-1133">Transmembrane helix</keyword>
<protein>
    <submittedName>
        <fullName evidence="2">Uncharacterized protein</fullName>
    </submittedName>
</protein>
<reference evidence="3" key="1">
    <citation type="submission" date="2023-01" db="EMBL/GenBank/DDBJ databases">
        <title>Key to firefly adult light organ development and bioluminescence: homeobox transcription factors regulate luciferase expression and transportation to peroxisome.</title>
        <authorList>
            <person name="Fu X."/>
        </authorList>
    </citation>
    <scope>NUCLEOTIDE SEQUENCE [LARGE SCALE GENOMIC DNA]</scope>
</reference>
<dbReference type="EMBL" id="JARPUR010000004">
    <property type="protein sequence ID" value="KAK4878303.1"/>
    <property type="molecule type" value="Genomic_DNA"/>
</dbReference>
<evidence type="ECO:0000256" key="1">
    <source>
        <dbReference type="SAM" id="Phobius"/>
    </source>
</evidence>
<organism evidence="2 3">
    <name type="scientific">Aquatica leii</name>
    <dbReference type="NCBI Taxonomy" id="1421715"/>
    <lineage>
        <taxon>Eukaryota</taxon>
        <taxon>Metazoa</taxon>
        <taxon>Ecdysozoa</taxon>
        <taxon>Arthropoda</taxon>
        <taxon>Hexapoda</taxon>
        <taxon>Insecta</taxon>
        <taxon>Pterygota</taxon>
        <taxon>Neoptera</taxon>
        <taxon>Endopterygota</taxon>
        <taxon>Coleoptera</taxon>
        <taxon>Polyphaga</taxon>
        <taxon>Elateriformia</taxon>
        <taxon>Elateroidea</taxon>
        <taxon>Lampyridae</taxon>
        <taxon>Luciolinae</taxon>
        <taxon>Aquatica</taxon>
    </lineage>
</organism>
<comment type="caution">
    <text evidence="2">The sequence shown here is derived from an EMBL/GenBank/DDBJ whole genome shotgun (WGS) entry which is preliminary data.</text>
</comment>
<dbReference type="Proteomes" id="UP001353858">
    <property type="component" value="Unassembled WGS sequence"/>
</dbReference>
<dbReference type="AlphaFoldDB" id="A0AAN7P8B8"/>
<gene>
    <name evidence="2" type="ORF">RN001_010809</name>
</gene>
<sequence>MSKNESLDEGPFLSSDDESFHRYGVRNSVDNSKTLSTPFGPLHYMVAAAGVSLILFVIYVVYQQARLSQNEAPPLPEISDSCEHRFCARVQLSNPSSHCLLDAIAVNQTVSRSTNSLTIRGSHETTVIADYSSAYPSDLPPSYITSVRYDCPPSYEEAVSLNYETNQYI</sequence>
<evidence type="ECO:0000313" key="3">
    <source>
        <dbReference type="Proteomes" id="UP001353858"/>
    </source>
</evidence>
<feature type="transmembrane region" description="Helical" evidence="1">
    <location>
        <begin position="42"/>
        <end position="62"/>
    </location>
</feature>
<keyword evidence="1" id="KW-0812">Transmembrane</keyword>
<evidence type="ECO:0000313" key="2">
    <source>
        <dbReference type="EMBL" id="KAK4878303.1"/>
    </source>
</evidence>
<keyword evidence="1" id="KW-0472">Membrane</keyword>